<keyword evidence="2" id="KW-0560">Oxidoreductase</keyword>
<dbReference type="PANTHER" id="PTHR43008">
    <property type="entry name" value="BENZIL REDUCTASE"/>
    <property type="match status" value="1"/>
</dbReference>
<dbReference type="EMBL" id="RSCE01000001">
    <property type="protein sequence ID" value="RSH88369.1"/>
    <property type="molecule type" value="Genomic_DNA"/>
</dbReference>
<evidence type="ECO:0000313" key="4">
    <source>
        <dbReference type="Proteomes" id="UP000279236"/>
    </source>
</evidence>
<dbReference type="PRINTS" id="PR00081">
    <property type="entry name" value="GDHRDH"/>
</dbReference>
<sequence>MAPPVLVLTGASRGIGLAIARTLLTVHGARVATLQRTITPELEALKQQFPDSLLTLKGDVAVPQDNAAVVDAAVKQWGTLNGLVLNAGSLEPMGKLADVPLTSLVPSLETNLLAAIYLLQPALPHLRASAAPGAPSRVIFVSSGASTGAYQAWGMYSLAKAGLNSLARTFAVEEKDAGVAFLSVRPGVVDTEMQREIRTVGPAVMKPNDMAKFNQLHEGGQLLPPDACGSVIAGCAVGIDLAISGEYVDWADERFAQWRKQ</sequence>
<evidence type="ECO:0000313" key="3">
    <source>
        <dbReference type="EMBL" id="RSH88369.1"/>
    </source>
</evidence>
<dbReference type="Proteomes" id="UP000279236">
    <property type="component" value="Unassembled WGS sequence"/>
</dbReference>
<comment type="caution">
    <text evidence="3">The sequence shown here is derived from an EMBL/GenBank/DDBJ whole genome shotgun (WGS) entry which is preliminary data.</text>
</comment>
<dbReference type="Gene3D" id="3.40.50.720">
    <property type="entry name" value="NAD(P)-binding Rossmann-like Domain"/>
    <property type="match status" value="1"/>
</dbReference>
<evidence type="ECO:0008006" key="5">
    <source>
        <dbReference type="Google" id="ProtNLM"/>
    </source>
</evidence>
<dbReference type="InterPro" id="IPR002347">
    <property type="entry name" value="SDR_fam"/>
</dbReference>
<accession>A0A427YB45</accession>
<reference evidence="3 4" key="1">
    <citation type="submission" date="2018-11" db="EMBL/GenBank/DDBJ databases">
        <title>Genome sequence of Apiotrichum porosum DSM 27194.</title>
        <authorList>
            <person name="Aliyu H."/>
            <person name="Gorte O."/>
            <person name="Ochsenreither K."/>
        </authorList>
    </citation>
    <scope>NUCLEOTIDE SEQUENCE [LARGE SCALE GENOMIC DNA]</scope>
    <source>
        <strain evidence="3 4">DSM 27194</strain>
    </source>
</reference>
<dbReference type="InterPro" id="IPR036291">
    <property type="entry name" value="NAD(P)-bd_dom_sf"/>
</dbReference>
<dbReference type="OrthoDB" id="9876299at2759"/>
<dbReference type="RefSeq" id="XP_028480577.1">
    <property type="nucleotide sequence ID" value="XM_028616720.1"/>
</dbReference>
<dbReference type="PANTHER" id="PTHR43008:SF8">
    <property type="entry name" value="BENZIL REDUCTASE ((S)-BENZOIN FORMING) IRC24"/>
    <property type="match status" value="1"/>
</dbReference>
<protein>
    <recommendedName>
        <fullName evidence="5">NAD(P)-binding protein</fullName>
    </recommendedName>
</protein>
<dbReference type="Pfam" id="PF00106">
    <property type="entry name" value="adh_short"/>
    <property type="match status" value="1"/>
</dbReference>
<proteinExistence type="inferred from homology"/>
<gene>
    <name evidence="3" type="ORF">EHS24_000909</name>
</gene>
<dbReference type="GO" id="GO:0016616">
    <property type="term" value="F:oxidoreductase activity, acting on the CH-OH group of donors, NAD or NADP as acceptor"/>
    <property type="evidence" value="ECO:0007669"/>
    <property type="project" value="UniProtKB-ARBA"/>
</dbReference>
<keyword evidence="4" id="KW-1185">Reference proteome</keyword>
<dbReference type="AlphaFoldDB" id="A0A427YB45"/>
<dbReference type="GO" id="GO:0050664">
    <property type="term" value="F:oxidoreductase activity, acting on NAD(P)H, oxygen as acceptor"/>
    <property type="evidence" value="ECO:0007669"/>
    <property type="project" value="TreeGrafter"/>
</dbReference>
<dbReference type="GeneID" id="39585452"/>
<dbReference type="SUPFAM" id="SSF51735">
    <property type="entry name" value="NAD(P)-binding Rossmann-fold domains"/>
    <property type="match status" value="1"/>
</dbReference>
<organism evidence="3 4">
    <name type="scientific">Apiotrichum porosum</name>
    <dbReference type="NCBI Taxonomy" id="105984"/>
    <lineage>
        <taxon>Eukaryota</taxon>
        <taxon>Fungi</taxon>
        <taxon>Dikarya</taxon>
        <taxon>Basidiomycota</taxon>
        <taxon>Agaricomycotina</taxon>
        <taxon>Tremellomycetes</taxon>
        <taxon>Trichosporonales</taxon>
        <taxon>Trichosporonaceae</taxon>
        <taxon>Apiotrichum</taxon>
    </lineage>
</organism>
<evidence type="ECO:0000256" key="1">
    <source>
        <dbReference type="ARBA" id="ARBA00006484"/>
    </source>
</evidence>
<dbReference type="STRING" id="105984.A0A427YB45"/>
<comment type="similarity">
    <text evidence="1">Belongs to the short-chain dehydrogenases/reductases (SDR) family.</text>
</comment>
<evidence type="ECO:0000256" key="2">
    <source>
        <dbReference type="ARBA" id="ARBA00023002"/>
    </source>
</evidence>
<name>A0A427YB45_9TREE</name>